<dbReference type="GO" id="GO:0035861">
    <property type="term" value="C:site of double-strand break"/>
    <property type="evidence" value="ECO:0007669"/>
    <property type="project" value="TreeGrafter"/>
</dbReference>
<dbReference type="GO" id="GO:0006284">
    <property type="term" value="P:base-excision repair"/>
    <property type="evidence" value="ECO:0007669"/>
    <property type="project" value="TreeGrafter"/>
</dbReference>
<dbReference type="GO" id="GO:0006260">
    <property type="term" value="P:DNA replication"/>
    <property type="evidence" value="ECO:0007669"/>
    <property type="project" value="InterPro"/>
</dbReference>
<comment type="subcellular location">
    <subcellularLocation>
        <location evidence="1">Nucleus</location>
    </subcellularLocation>
</comment>
<dbReference type="PANTHER" id="PTHR15114:SF1">
    <property type="entry name" value="REPLICATION PROTEIN A 14 KDA SUBUNIT"/>
    <property type="match status" value="1"/>
</dbReference>
<comment type="similarity">
    <text evidence="2">Belongs to the replication factor A protein 3 family.</text>
</comment>
<dbReference type="PANTHER" id="PTHR15114">
    <property type="entry name" value="REPLICATION PROTEIN A3"/>
    <property type="match status" value="1"/>
</dbReference>
<evidence type="ECO:0000313" key="4">
    <source>
        <dbReference type="EMBL" id="SPP89876.1"/>
    </source>
</evidence>
<keyword evidence="3" id="KW-0539">Nucleus</keyword>
<keyword evidence="5" id="KW-1185">Reference proteome</keyword>
<dbReference type="OMA" id="WVEVIGM"/>
<dbReference type="SUPFAM" id="SSF50249">
    <property type="entry name" value="Nucleic acid-binding proteins"/>
    <property type="match status" value="1"/>
</dbReference>
<sequence>MMEPFDPRSIINGSMLKQFAGQTVSIMVRVESVAGSTLLASSTDNHKLRINLSTDLDAAQGAWVEVIGVPHGADTIRGKEVIEFGGENIDFDADGYNGAAHLLNNVKSFYRSG</sequence>
<dbReference type="AlphaFoldDB" id="A0A3B0KVJ2"/>
<evidence type="ECO:0000256" key="1">
    <source>
        <dbReference type="ARBA" id="ARBA00004123"/>
    </source>
</evidence>
<organism evidence="4 5">
    <name type="scientific">Drosophila guanche</name>
    <name type="common">Fruit fly</name>
    <dbReference type="NCBI Taxonomy" id="7266"/>
    <lineage>
        <taxon>Eukaryota</taxon>
        <taxon>Metazoa</taxon>
        <taxon>Ecdysozoa</taxon>
        <taxon>Arthropoda</taxon>
        <taxon>Hexapoda</taxon>
        <taxon>Insecta</taxon>
        <taxon>Pterygota</taxon>
        <taxon>Neoptera</taxon>
        <taxon>Endopterygota</taxon>
        <taxon>Diptera</taxon>
        <taxon>Brachycera</taxon>
        <taxon>Muscomorpha</taxon>
        <taxon>Ephydroidea</taxon>
        <taxon>Drosophilidae</taxon>
        <taxon>Drosophila</taxon>
        <taxon>Sophophora</taxon>
    </lineage>
</organism>
<proteinExistence type="inferred from homology"/>
<dbReference type="CDD" id="cd04479">
    <property type="entry name" value="RPA3"/>
    <property type="match status" value="1"/>
</dbReference>
<dbReference type="GO" id="GO:0006298">
    <property type="term" value="P:mismatch repair"/>
    <property type="evidence" value="ECO:0007669"/>
    <property type="project" value="TreeGrafter"/>
</dbReference>
<dbReference type="GO" id="GO:0000724">
    <property type="term" value="P:double-strand break repair via homologous recombination"/>
    <property type="evidence" value="ECO:0007669"/>
    <property type="project" value="TreeGrafter"/>
</dbReference>
<dbReference type="OrthoDB" id="188186at2759"/>
<protein>
    <submittedName>
        <fullName evidence="4">Blast:Replication protein A 14 kDa subunit</fullName>
    </submittedName>
</protein>
<evidence type="ECO:0000313" key="5">
    <source>
        <dbReference type="Proteomes" id="UP000268350"/>
    </source>
</evidence>
<dbReference type="EMBL" id="OUUW01000038">
    <property type="protein sequence ID" value="SPP89876.1"/>
    <property type="molecule type" value="Genomic_DNA"/>
</dbReference>
<dbReference type="GO" id="GO:0006289">
    <property type="term" value="P:nucleotide-excision repair"/>
    <property type="evidence" value="ECO:0007669"/>
    <property type="project" value="TreeGrafter"/>
</dbReference>
<dbReference type="Pfam" id="PF08661">
    <property type="entry name" value="Rep_fac-A_3"/>
    <property type="match status" value="1"/>
</dbReference>
<evidence type="ECO:0000256" key="3">
    <source>
        <dbReference type="ARBA" id="ARBA00023242"/>
    </source>
</evidence>
<accession>A0A3B0KVJ2</accession>
<gene>
    <name evidence="4" type="ORF">DGUA_6G020553</name>
</gene>
<evidence type="ECO:0000256" key="2">
    <source>
        <dbReference type="ARBA" id="ARBA00009761"/>
    </source>
</evidence>
<dbReference type="InterPro" id="IPR012340">
    <property type="entry name" value="NA-bd_OB-fold"/>
</dbReference>
<reference evidence="5" key="1">
    <citation type="submission" date="2018-01" db="EMBL/GenBank/DDBJ databases">
        <authorList>
            <person name="Alioto T."/>
            <person name="Alioto T."/>
        </authorList>
    </citation>
    <scope>NUCLEOTIDE SEQUENCE [LARGE SCALE GENOMIC DNA]</scope>
</reference>
<dbReference type="GO" id="GO:0005662">
    <property type="term" value="C:DNA replication factor A complex"/>
    <property type="evidence" value="ECO:0007669"/>
    <property type="project" value="TreeGrafter"/>
</dbReference>
<name>A0A3B0KVJ2_DROGU</name>
<dbReference type="GO" id="GO:0003697">
    <property type="term" value="F:single-stranded DNA binding"/>
    <property type="evidence" value="ECO:0007669"/>
    <property type="project" value="TreeGrafter"/>
</dbReference>
<dbReference type="Proteomes" id="UP000268350">
    <property type="component" value="Unassembled WGS sequence"/>
</dbReference>
<dbReference type="GO" id="GO:0003684">
    <property type="term" value="F:damaged DNA binding"/>
    <property type="evidence" value="ECO:0007669"/>
    <property type="project" value="TreeGrafter"/>
</dbReference>
<dbReference type="InterPro" id="IPR013970">
    <property type="entry name" value="Rfa2"/>
</dbReference>
<dbReference type="Gene3D" id="2.40.50.140">
    <property type="entry name" value="Nucleic acid-binding proteins"/>
    <property type="match status" value="1"/>
</dbReference>
<dbReference type="STRING" id="7266.A0A3B0KVJ2"/>